<evidence type="ECO:0000256" key="2">
    <source>
        <dbReference type="ARBA" id="ARBA00022692"/>
    </source>
</evidence>
<evidence type="ECO:0000256" key="5">
    <source>
        <dbReference type="SAM" id="Phobius"/>
    </source>
</evidence>
<accession>A0A841RM72</accession>
<dbReference type="PANTHER" id="PTHR37306">
    <property type="entry name" value="COLICIN V PRODUCTION PROTEIN"/>
    <property type="match status" value="1"/>
</dbReference>
<dbReference type="EMBL" id="JACHON010000018">
    <property type="protein sequence ID" value="MBB6513871.1"/>
    <property type="molecule type" value="Genomic_DNA"/>
</dbReference>
<keyword evidence="2 5" id="KW-0812">Transmembrane</keyword>
<evidence type="ECO:0000256" key="4">
    <source>
        <dbReference type="ARBA" id="ARBA00023136"/>
    </source>
</evidence>
<keyword evidence="4 5" id="KW-0472">Membrane</keyword>
<feature type="transmembrane region" description="Helical" evidence="5">
    <location>
        <begin position="27"/>
        <end position="44"/>
    </location>
</feature>
<proteinExistence type="predicted"/>
<dbReference type="Pfam" id="PF02674">
    <property type="entry name" value="Colicin_V"/>
    <property type="match status" value="1"/>
</dbReference>
<comment type="subcellular location">
    <subcellularLocation>
        <location evidence="1">Membrane</location>
        <topology evidence="1">Multi-pass membrane protein</topology>
    </subcellularLocation>
</comment>
<keyword evidence="3 5" id="KW-1133">Transmembrane helix</keyword>
<evidence type="ECO:0000256" key="3">
    <source>
        <dbReference type="ARBA" id="ARBA00022989"/>
    </source>
</evidence>
<dbReference type="Proteomes" id="UP000572212">
    <property type="component" value="Unassembled WGS sequence"/>
</dbReference>
<name>A0A841RM72_9BACI</name>
<keyword evidence="7" id="KW-1185">Reference proteome</keyword>
<dbReference type="GO" id="GO:0009403">
    <property type="term" value="P:toxin biosynthetic process"/>
    <property type="evidence" value="ECO:0007669"/>
    <property type="project" value="InterPro"/>
</dbReference>
<dbReference type="GO" id="GO:0016020">
    <property type="term" value="C:membrane"/>
    <property type="evidence" value="ECO:0007669"/>
    <property type="project" value="UniProtKB-SubCell"/>
</dbReference>
<feature type="transmembrane region" description="Helical" evidence="5">
    <location>
        <begin position="77"/>
        <end position="98"/>
    </location>
</feature>
<dbReference type="PANTHER" id="PTHR37306:SF1">
    <property type="entry name" value="COLICIN V PRODUCTION PROTEIN"/>
    <property type="match status" value="1"/>
</dbReference>
<evidence type="ECO:0000313" key="7">
    <source>
        <dbReference type="Proteomes" id="UP000572212"/>
    </source>
</evidence>
<protein>
    <submittedName>
        <fullName evidence="6">Putative membrane protein required for colicin V production</fullName>
    </submittedName>
</protein>
<organism evidence="6 7">
    <name type="scientific">Gracilibacillus halotolerans</name>
    <dbReference type="NCBI Taxonomy" id="74386"/>
    <lineage>
        <taxon>Bacteria</taxon>
        <taxon>Bacillati</taxon>
        <taxon>Bacillota</taxon>
        <taxon>Bacilli</taxon>
        <taxon>Bacillales</taxon>
        <taxon>Bacillaceae</taxon>
        <taxon>Gracilibacillus</taxon>
    </lineage>
</organism>
<gene>
    <name evidence="6" type="ORF">GGQ92_002690</name>
</gene>
<dbReference type="AlphaFoldDB" id="A0A841RM72"/>
<reference evidence="6 7" key="1">
    <citation type="submission" date="2020-08" db="EMBL/GenBank/DDBJ databases">
        <title>Genomic Encyclopedia of Type Strains, Phase IV (KMG-IV): sequencing the most valuable type-strain genomes for metagenomic binning, comparative biology and taxonomic classification.</title>
        <authorList>
            <person name="Goeker M."/>
        </authorList>
    </citation>
    <scope>NUCLEOTIDE SEQUENCE [LARGE SCALE GENOMIC DNA]</scope>
    <source>
        <strain evidence="6 7">DSM 11805</strain>
    </source>
</reference>
<dbReference type="InterPro" id="IPR003825">
    <property type="entry name" value="Colicin-V_CvpA"/>
</dbReference>
<feature type="transmembrane region" description="Helical" evidence="5">
    <location>
        <begin position="118"/>
        <end position="141"/>
    </location>
</feature>
<evidence type="ECO:0000256" key="1">
    <source>
        <dbReference type="ARBA" id="ARBA00004141"/>
    </source>
</evidence>
<comment type="caution">
    <text evidence="6">The sequence shown here is derived from an EMBL/GenBank/DDBJ whole genome shotgun (WGS) entry which is preliminary data.</text>
</comment>
<dbReference type="RefSeq" id="WP_184249835.1">
    <property type="nucleotide sequence ID" value="NZ_BAAACU010000004.1"/>
</dbReference>
<evidence type="ECO:0000313" key="6">
    <source>
        <dbReference type="EMBL" id="MBB6513871.1"/>
    </source>
</evidence>
<sequence>MLTIILLFLLLSGVLIGLRRGFILQVLHLTGFIIAFIVAARYYSSLASKLEMWIPYPNLLEDSDWSVFLSSFPLEGAFYNAIAFGTLFFVTKIILQIIATMLDFIADLPFIRFVNGGLGALLGFLEVYLIAFIILFIIALAPIPFIQSMIDQSSLATFMIEKTPVLSEKMMTYWFENNPFSN</sequence>